<name>A0A3P7JL95_STRVU</name>
<dbReference type="EMBL" id="UYYB01109348">
    <property type="protein sequence ID" value="VDM80639.1"/>
    <property type="molecule type" value="Genomic_DNA"/>
</dbReference>
<organism evidence="1 2">
    <name type="scientific">Strongylus vulgaris</name>
    <name type="common">Blood worm</name>
    <dbReference type="NCBI Taxonomy" id="40348"/>
    <lineage>
        <taxon>Eukaryota</taxon>
        <taxon>Metazoa</taxon>
        <taxon>Ecdysozoa</taxon>
        <taxon>Nematoda</taxon>
        <taxon>Chromadorea</taxon>
        <taxon>Rhabditida</taxon>
        <taxon>Rhabditina</taxon>
        <taxon>Rhabditomorpha</taxon>
        <taxon>Strongyloidea</taxon>
        <taxon>Strongylidae</taxon>
        <taxon>Strongylus</taxon>
    </lineage>
</organism>
<dbReference type="Proteomes" id="UP000270094">
    <property type="component" value="Unassembled WGS sequence"/>
</dbReference>
<evidence type="ECO:0000313" key="2">
    <source>
        <dbReference type="Proteomes" id="UP000270094"/>
    </source>
</evidence>
<accession>A0A3P7JL95</accession>
<sequence length="75" mass="8364">MSASETTQDPLALTLYDTIQICYDPYYNIHQSCRLLCMPYILDIMEGVMLNPLPDTSTSGQMHSSIPCGDMTCLP</sequence>
<proteinExistence type="predicted"/>
<keyword evidence="2" id="KW-1185">Reference proteome</keyword>
<dbReference type="AlphaFoldDB" id="A0A3P7JL95"/>
<gene>
    <name evidence="1" type="ORF">SVUK_LOCUS15637</name>
</gene>
<protein>
    <submittedName>
        <fullName evidence="1">Uncharacterized protein</fullName>
    </submittedName>
</protein>
<evidence type="ECO:0000313" key="1">
    <source>
        <dbReference type="EMBL" id="VDM80639.1"/>
    </source>
</evidence>
<reference evidence="1 2" key="1">
    <citation type="submission" date="2018-11" db="EMBL/GenBank/DDBJ databases">
        <authorList>
            <consortium name="Pathogen Informatics"/>
        </authorList>
    </citation>
    <scope>NUCLEOTIDE SEQUENCE [LARGE SCALE GENOMIC DNA]</scope>
</reference>